<feature type="domain" description="Protein kinase" evidence="12">
    <location>
        <begin position="50"/>
        <end position="307"/>
    </location>
</feature>
<keyword evidence="8" id="KW-0460">Magnesium</keyword>
<name>A0ABD3VFA1_SINWO</name>
<evidence type="ECO:0000259" key="12">
    <source>
        <dbReference type="PROSITE" id="PS50011"/>
    </source>
</evidence>
<dbReference type="GO" id="GO:0007283">
    <property type="term" value="P:spermatogenesis"/>
    <property type="evidence" value="ECO:0007669"/>
    <property type="project" value="UniProtKB-KW"/>
</dbReference>
<keyword evidence="2" id="KW-0217">Developmental protein</keyword>
<evidence type="ECO:0000256" key="3">
    <source>
        <dbReference type="ARBA" id="ARBA00022553"/>
    </source>
</evidence>
<organism evidence="13 14">
    <name type="scientific">Sinanodonta woodiana</name>
    <name type="common">Chinese pond mussel</name>
    <name type="synonym">Anodonta woodiana</name>
    <dbReference type="NCBI Taxonomy" id="1069815"/>
    <lineage>
        <taxon>Eukaryota</taxon>
        <taxon>Metazoa</taxon>
        <taxon>Spiralia</taxon>
        <taxon>Lophotrochozoa</taxon>
        <taxon>Mollusca</taxon>
        <taxon>Bivalvia</taxon>
        <taxon>Autobranchia</taxon>
        <taxon>Heteroconchia</taxon>
        <taxon>Palaeoheterodonta</taxon>
        <taxon>Unionida</taxon>
        <taxon>Unionoidea</taxon>
        <taxon>Unionidae</taxon>
        <taxon>Unioninae</taxon>
        <taxon>Sinanodonta</taxon>
    </lineage>
</organism>
<evidence type="ECO:0000313" key="13">
    <source>
        <dbReference type="EMBL" id="KAL3859711.1"/>
    </source>
</evidence>
<keyword evidence="7 10" id="KW-0067">ATP-binding</keyword>
<feature type="region of interest" description="Disordered" evidence="11">
    <location>
        <begin position="1"/>
        <end position="34"/>
    </location>
</feature>
<sequence>MKDDEDNNTEDEKKKKLIKESRTEETNRADSSVRKLKRPLNDNILESQGIIIGKTLGKGSFAVVKCAYDVNRKTKVAVKIISKKEANYEYLNKFLPREMDTMRMCNHPNLISVYQLIETTSRHFIVMEFVQNGDLLELIKQHKHVEEAIAGRWFTQLYDGIAYLHDRNTAHRDIKCENLLLDQHFILKVSDFGFSKQVLKAKSGTVALSETYCGSYAYAAPELLKGIAYNVFLSDVWSMGVVLYTMVYGLLPFDDSDHKKLVKQVQSTVKFPSTPFVSSRCPKIILKMLAKHKVRVNLKKLAQDEWFKEQYERRESGPPPEFPSPIKQMTLDSFVAGSSKMQDTHLEAESCDL</sequence>
<dbReference type="InterPro" id="IPR011009">
    <property type="entry name" value="Kinase-like_dom_sf"/>
</dbReference>
<keyword evidence="6" id="KW-0221">Differentiation</keyword>
<evidence type="ECO:0000313" key="14">
    <source>
        <dbReference type="Proteomes" id="UP001634394"/>
    </source>
</evidence>
<evidence type="ECO:0000256" key="7">
    <source>
        <dbReference type="ARBA" id="ARBA00022840"/>
    </source>
</evidence>
<reference evidence="13 14" key="1">
    <citation type="submission" date="2024-11" db="EMBL/GenBank/DDBJ databases">
        <title>Chromosome-level genome assembly of the freshwater bivalve Anodonta woodiana.</title>
        <authorList>
            <person name="Chen X."/>
        </authorList>
    </citation>
    <scope>NUCLEOTIDE SEQUENCE [LARGE SCALE GENOMIC DNA]</scope>
    <source>
        <strain evidence="13">MN2024</strain>
        <tissue evidence="13">Gills</tissue>
    </source>
</reference>
<dbReference type="GO" id="GO:0046872">
    <property type="term" value="F:metal ion binding"/>
    <property type="evidence" value="ECO:0007669"/>
    <property type="project" value="UniProtKB-KW"/>
</dbReference>
<dbReference type="SMART" id="SM00220">
    <property type="entry name" value="S_TKc"/>
    <property type="match status" value="1"/>
</dbReference>
<dbReference type="EMBL" id="JBJQND010000012">
    <property type="protein sequence ID" value="KAL3859711.1"/>
    <property type="molecule type" value="Genomic_DNA"/>
</dbReference>
<evidence type="ECO:0000256" key="4">
    <source>
        <dbReference type="ARBA" id="ARBA00022723"/>
    </source>
</evidence>
<keyword evidence="14" id="KW-1185">Reference proteome</keyword>
<dbReference type="SUPFAM" id="SSF56112">
    <property type="entry name" value="Protein kinase-like (PK-like)"/>
    <property type="match status" value="1"/>
</dbReference>
<proteinExistence type="predicted"/>
<dbReference type="Pfam" id="PF00069">
    <property type="entry name" value="Pkinase"/>
    <property type="match status" value="1"/>
</dbReference>
<dbReference type="Proteomes" id="UP001634394">
    <property type="component" value="Unassembled WGS sequence"/>
</dbReference>
<evidence type="ECO:0000256" key="11">
    <source>
        <dbReference type="SAM" id="MobiDB-lite"/>
    </source>
</evidence>
<feature type="compositionally biased region" description="Basic and acidic residues" evidence="11">
    <location>
        <begin position="10"/>
        <end position="33"/>
    </location>
</feature>
<dbReference type="GO" id="GO:0030154">
    <property type="term" value="P:cell differentiation"/>
    <property type="evidence" value="ECO:0007669"/>
    <property type="project" value="UniProtKB-KW"/>
</dbReference>
<feature type="binding site" evidence="10">
    <location>
        <position position="79"/>
    </location>
    <ligand>
        <name>ATP</name>
        <dbReference type="ChEBI" id="CHEBI:30616"/>
    </ligand>
</feature>
<protein>
    <recommendedName>
        <fullName evidence="12">Protein kinase domain-containing protein</fullName>
    </recommendedName>
</protein>
<keyword evidence="9" id="KW-0744">Spermatogenesis</keyword>
<dbReference type="GO" id="GO:0004674">
    <property type="term" value="F:protein serine/threonine kinase activity"/>
    <property type="evidence" value="ECO:0007669"/>
    <property type="project" value="UniProtKB-ARBA"/>
</dbReference>
<dbReference type="PANTHER" id="PTHR24346:SF102">
    <property type="entry name" value="TESTIS-SPECIFIC SERINE_THREONINE-PROTEIN KINASE 1"/>
    <property type="match status" value="1"/>
</dbReference>
<dbReference type="InterPro" id="IPR000719">
    <property type="entry name" value="Prot_kinase_dom"/>
</dbReference>
<evidence type="ECO:0000256" key="8">
    <source>
        <dbReference type="ARBA" id="ARBA00022842"/>
    </source>
</evidence>
<evidence type="ECO:0000256" key="10">
    <source>
        <dbReference type="PROSITE-ProRule" id="PRU10141"/>
    </source>
</evidence>
<evidence type="ECO:0000256" key="6">
    <source>
        <dbReference type="ARBA" id="ARBA00022782"/>
    </source>
</evidence>
<dbReference type="AlphaFoldDB" id="A0ABD3VFA1"/>
<keyword evidence="4" id="KW-0479">Metal-binding</keyword>
<keyword evidence="3" id="KW-0597">Phosphoprotein</keyword>
<dbReference type="Gene3D" id="1.10.510.10">
    <property type="entry name" value="Transferase(Phosphotransferase) domain 1"/>
    <property type="match status" value="1"/>
</dbReference>
<evidence type="ECO:0000256" key="5">
    <source>
        <dbReference type="ARBA" id="ARBA00022741"/>
    </source>
</evidence>
<evidence type="ECO:0000256" key="9">
    <source>
        <dbReference type="ARBA" id="ARBA00022871"/>
    </source>
</evidence>
<keyword evidence="5 10" id="KW-0547">Nucleotide-binding</keyword>
<accession>A0ABD3VFA1</accession>
<comment type="cofactor">
    <cofactor evidence="1">
        <name>Mg(2+)</name>
        <dbReference type="ChEBI" id="CHEBI:18420"/>
    </cofactor>
</comment>
<dbReference type="PROSITE" id="PS00107">
    <property type="entry name" value="PROTEIN_KINASE_ATP"/>
    <property type="match status" value="1"/>
</dbReference>
<dbReference type="PROSITE" id="PS50011">
    <property type="entry name" value="PROTEIN_KINASE_DOM"/>
    <property type="match status" value="1"/>
</dbReference>
<comment type="caution">
    <text evidence="13">The sequence shown here is derived from an EMBL/GenBank/DDBJ whole genome shotgun (WGS) entry which is preliminary data.</text>
</comment>
<evidence type="ECO:0000256" key="1">
    <source>
        <dbReference type="ARBA" id="ARBA00001946"/>
    </source>
</evidence>
<gene>
    <name evidence="13" type="ORF">ACJMK2_009915</name>
</gene>
<evidence type="ECO:0000256" key="2">
    <source>
        <dbReference type="ARBA" id="ARBA00022473"/>
    </source>
</evidence>
<dbReference type="GO" id="GO:0005524">
    <property type="term" value="F:ATP binding"/>
    <property type="evidence" value="ECO:0007669"/>
    <property type="project" value="UniProtKB-UniRule"/>
</dbReference>
<dbReference type="InterPro" id="IPR017441">
    <property type="entry name" value="Protein_kinase_ATP_BS"/>
</dbReference>
<dbReference type="FunFam" id="1.10.510.10:FF:000658">
    <property type="entry name" value="Protein CBG12184"/>
    <property type="match status" value="1"/>
</dbReference>
<dbReference type="PANTHER" id="PTHR24346">
    <property type="entry name" value="MAP/MICROTUBULE AFFINITY-REGULATING KINASE"/>
    <property type="match status" value="1"/>
</dbReference>